<dbReference type="InterPro" id="IPR001992">
    <property type="entry name" value="T2SS_GspF/T4SS_PilC_CS"/>
</dbReference>
<evidence type="ECO:0000256" key="10">
    <source>
        <dbReference type="SAM" id="Phobius"/>
    </source>
</evidence>
<dbReference type="PANTHER" id="PTHR30012:SF0">
    <property type="entry name" value="TYPE II SECRETION SYSTEM PROTEIN F-RELATED"/>
    <property type="match status" value="1"/>
</dbReference>
<evidence type="ECO:0000256" key="9">
    <source>
        <dbReference type="RuleBase" id="RU003923"/>
    </source>
</evidence>
<evidence type="ECO:0000256" key="6">
    <source>
        <dbReference type="ARBA" id="ARBA00022692"/>
    </source>
</evidence>
<dbReference type="InterPro" id="IPR018076">
    <property type="entry name" value="T2SS_GspF_dom"/>
</dbReference>
<keyword evidence="4" id="KW-1003">Cell membrane</keyword>
<dbReference type="EMBL" id="LQNT01000001">
    <property type="protein sequence ID" value="KZE39997.1"/>
    <property type="molecule type" value="Genomic_DNA"/>
</dbReference>
<feature type="domain" description="Type II secretion system protein GspF" evidence="11">
    <location>
        <begin position="67"/>
        <end position="190"/>
    </location>
</feature>
<name>A0A163GBJ1_9BACL</name>
<protein>
    <submittedName>
        <fullName evidence="12">Type II secretion system protein F</fullName>
    </submittedName>
</protein>
<dbReference type="InterPro" id="IPR003004">
    <property type="entry name" value="GspF/PilC"/>
</dbReference>
<keyword evidence="7 10" id="KW-1133">Transmembrane helix</keyword>
<evidence type="ECO:0000313" key="13">
    <source>
        <dbReference type="Proteomes" id="UP000076490"/>
    </source>
</evidence>
<dbReference type="RefSeq" id="WP_063178158.1">
    <property type="nucleotide sequence ID" value="NZ_LQNT01000001.1"/>
</dbReference>
<proteinExistence type="inferred from homology"/>
<dbReference type="PRINTS" id="PR00812">
    <property type="entry name" value="BCTERIALGSPF"/>
</dbReference>
<evidence type="ECO:0000256" key="5">
    <source>
        <dbReference type="ARBA" id="ARBA00022519"/>
    </source>
</evidence>
<comment type="subcellular location">
    <subcellularLocation>
        <location evidence="1">Cell inner membrane</location>
        <topology evidence="1">Multi-pass membrane protein</topology>
    </subcellularLocation>
    <subcellularLocation>
        <location evidence="9">Cell membrane</location>
        <topology evidence="9">Multi-pass membrane protein</topology>
    </subcellularLocation>
</comment>
<evidence type="ECO:0000256" key="3">
    <source>
        <dbReference type="ARBA" id="ARBA00022448"/>
    </source>
</evidence>
<dbReference type="InterPro" id="IPR042094">
    <property type="entry name" value="T2SS_GspF_sf"/>
</dbReference>
<evidence type="ECO:0000313" key="12">
    <source>
        <dbReference type="EMBL" id="KZE39997.1"/>
    </source>
</evidence>
<keyword evidence="6 9" id="KW-0812">Transmembrane</keyword>
<accession>A0A163GBJ1</accession>
<keyword evidence="8 10" id="KW-0472">Membrane</keyword>
<evidence type="ECO:0000256" key="4">
    <source>
        <dbReference type="ARBA" id="ARBA00022475"/>
    </source>
</evidence>
<organism evidence="12 13">
    <name type="scientific">Bhargavaea cecembensis</name>
    <dbReference type="NCBI Taxonomy" id="394098"/>
    <lineage>
        <taxon>Bacteria</taxon>
        <taxon>Bacillati</taxon>
        <taxon>Bacillota</taxon>
        <taxon>Bacilli</taxon>
        <taxon>Bacillales</taxon>
        <taxon>Caryophanaceae</taxon>
        <taxon>Bhargavaea</taxon>
    </lineage>
</organism>
<feature type="transmembrane region" description="Helical" evidence="10">
    <location>
        <begin position="220"/>
        <end position="238"/>
    </location>
</feature>
<evidence type="ECO:0000256" key="7">
    <source>
        <dbReference type="ARBA" id="ARBA00022989"/>
    </source>
</evidence>
<comment type="caution">
    <text evidence="12">The sequence shown here is derived from an EMBL/GenBank/DDBJ whole genome shotgun (WGS) entry which is preliminary data.</text>
</comment>
<dbReference type="Pfam" id="PF00482">
    <property type="entry name" value="T2SSF"/>
    <property type="match status" value="2"/>
</dbReference>
<dbReference type="Gene3D" id="1.20.81.30">
    <property type="entry name" value="Type II secretion system (T2SS), domain F"/>
    <property type="match status" value="2"/>
</dbReference>
<feature type="transmembrane region" description="Helical" evidence="10">
    <location>
        <begin position="373"/>
        <end position="397"/>
    </location>
</feature>
<feature type="domain" description="Type II secretion system protein GspF" evidence="11">
    <location>
        <begin position="271"/>
        <end position="392"/>
    </location>
</feature>
<evidence type="ECO:0000256" key="8">
    <source>
        <dbReference type="ARBA" id="ARBA00023136"/>
    </source>
</evidence>
<keyword evidence="3 9" id="KW-0813">Transport</keyword>
<dbReference type="Proteomes" id="UP000076490">
    <property type="component" value="Unassembled WGS sequence"/>
</dbReference>
<feature type="transmembrane region" description="Helical" evidence="10">
    <location>
        <begin position="168"/>
        <end position="193"/>
    </location>
</feature>
<comment type="similarity">
    <text evidence="2 9">Belongs to the GSP F family.</text>
</comment>
<evidence type="ECO:0000259" key="11">
    <source>
        <dbReference type="Pfam" id="PF00482"/>
    </source>
</evidence>
<dbReference type="OrthoDB" id="9805682at2"/>
<dbReference type="PANTHER" id="PTHR30012">
    <property type="entry name" value="GENERAL SECRETION PATHWAY PROTEIN"/>
    <property type="match status" value="1"/>
</dbReference>
<keyword evidence="5" id="KW-0997">Cell inner membrane</keyword>
<gene>
    <name evidence="12" type="ORF">AV656_01590</name>
</gene>
<dbReference type="AlphaFoldDB" id="A0A163GBJ1"/>
<dbReference type="PROSITE" id="PS00874">
    <property type="entry name" value="T2SP_F"/>
    <property type="match status" value="1"/>
</dbReference>
<evidence type="ECO:0000256" key="2">
    <source>
        <dbReference type="ARBA" id="ARBA00005745"/>
    </source>
</evidence>
<dbReference type="FunFam" id="1.20.81.30:FF:000001">
    <property type="entry name" value="Type II secretion system protein F"/>
    <property type="match status" value="2"/>
</dbReference>
<dbReference type="GO" id="GO:0005886">
    <property type="term" value="C:plasma membrane"/>
    <property type="evidence" value="ECO:0007669"/>
    <property type="project" value="UniProtKB-SubCell"/>
</dbReference>
<sequence>MPRYQYDGRDRKRVRKGTIQADNRREAVLKLRDQGIRVLNINEMPETTLTKEISIGSPVKRPQLIMFLQQFSTLLRAGVTIVEAITILSQQVESKPFRKILSEIGDDLRGGGSLSEAMAKHPKVFEPLTLNMIAAGEASGTIDDSLDRLAVHYEKSYATRQKVVSAMVYPVVVLVLAFGVVIFLLTSIVPMFVEMFESLDAELPAITLFVLGASEFMQKYWYILVGFVLLVVIGIYVMNRTKEGKYMIDTFLLRMPLIGDLMKKSVLSTMTRTLSSLFTSSVPILQAMTITERIVDNAVIAKVMRESRNSLQQGNSIAAPMNGHWAFPPLIPHMIAIGEQTGALDKMLVKVAEFYEKEVETATERMKALIEPLMMIFLAIIVGTIVMAIMIPMFSMYEQVG</sequence>
<dbReference type="GO" id="GO:0015628">
    <property type="term" value="P:protein secretion by the type II secretion system"/>
    <property type="evidence" value="ECO:0007669"/>
    <property type="project" value="TreeGrafter"/>
</dbReference>
<evidence type="ECO:0000256" key="1">
    <source>
        <dbReference type="ARBA" id="ARBA00004429"/>
    </source>
</evidence>
<reference evidence="12 13" key="1">
    <citation type="submission" date="2016-01" db="EMBL/GenBank/DDBJ databases">
        <title>Whole genome sequencing of Bhargavaea cecembensis T14.</title>
        <authorList>
            <person name="Hong K.W."/>
        </authorList>
    </citation>
    <scope>NUCLEOTIDE SEQUENCE [LARGE SCALE GENOMIC DNA]</scope>
    <source>
        <strain evidence="12 13">T14</strain>
    </source>
</reference>